<reference evidence="8" key="2">
    <citation type="submission" date="2008-01" db="EMBL/GenBank/DDBJ databases">
        <authorList>
            <person name="Park J."/>
            <person name="Semyonov J."/>
            <person name="Chang C.L."/>
            <person name="Yi W."/>
            <person name="Warren W."/>
            <person name="Hsu S.Y.T."/>
        </authorList>
    </citation>
    <scope>NUCLEOTIDE SEQUENCE</scope>
</reference>
<keyword evidence="6" id="KW-0732">Signal</keyword>
<gene>
    <name evidence="8" type="primary">RFLA2</name>
</gene>
<feature type="domain" description="Insulin-like" evidence="7">
    <location>
        <begin position="26"/>
        <end position="108"/>
    </location>
</feature>
<dbReference type="GO" id="GO:0001664">
    <property type="term" value="F:G protein-coupled receptor binding"/>
    <property type="evidence" value="ECO:0007669"/>
    <property type="project" value="TreeGrafter"/>
</dbReference>
<dbReference type="EMBL" id="EU437463">
    <property type="protein sequence ID" value="ACA13594.1"/>
    <property type="molecule type" value="mRNA"/>
</dbReference>
<dbReference type="PANTHER" id="PTHR20968:SF2">
    <property type="entry name" value="INSULIN-LIKE PEPTIDE INSL5"/>
    <property type="match status" value="1"/>
</dbReference>
<evidence type="ECO:0000313" key="8">
    <source>
        <dbReference type="EMBL" id="ACA13594.1"/>
    </source>
</evidence>
<feature type="chain" id="PRO_5002759676" evidence="6">
    <location>
        <begin position="20"/>
        <end position="108"/>
    </location>
</feature>
<dbReference type="InterPro" id="IPR051777">
    <property type="entry name" value="Insulin-like_neuro_ligands"/>
</dbReference>
<feature type="signal peptide" evidence="6">
    <location>
        <begin position="1"/>
        <end position="19"/>
    </location>
</feature>
<accession>B1AAR6</accession>
<keyword evidence="3" id="KW-0964">Secreted</keyword>
<keyword evidence="4" id="KW-0372">Hormone</keyword>
<dbReference type="PANTHER" id="PTHR20968">
    <property type="entry name" value="ILGF DOMAIN-CONTAINING PROTEIN"/>
    <property type="match status" value="1"/>
</dbReference>
<protein>
    <submittedName>
        <fullName evidence="8">Relaxin family locus A type 2</fullName>
    </submittedName>
</protein>
<proteinExistence type="evidence at transcript level"/>
<keyword evidence="5" id="KW-1015">Disulfide bond</keyword>
<dbReference type="SMART" id="SM00078">
    <property type="entry name" value="IlGF"/>
    <property type="match status" value="1"/>
</dbReference>
<evidence type="ECO:0000256" key="1">
    <source>
        <dbReference type="ARBA" id="ARBA00004613"/>
    </source>
</evidence>
<evidence type="ECO:0000259" key="7">
    <source>
        <dbReference type="SMART" id="SM00078"/>
    </source>
</evidence>
<evidence type="ECO:0000256" key="3">
    <source>
        <dbReference type="ARBA" id="ARBA00022525"/>
    </source>
</evidence>
<sequence length="108" mass="11972">MRSLLLLTTLLCLLCCVETQHNANTVKLCGRSFLRAVVFTCGGSRWRRATADGENTQSSENLLAGNRYSMLRTTAVAALDRGWRDQKQALMSVCCDVGCQMSDLFMLC</sequence>
<evidence type="ECO:0000256" key="4">
    <source>
        <dbReference type="ARBA" id="ARBA00022702"/>
    </source>
</evidence>
<comment type="subcellular location">
    <subcellularLocation>
        <location evidence="1">Secreted</location>
    </subcellularLocation>
</comment>
<evidence type="ECO:0000256" key="5">
    <source>
        <dbReference type="ARBA" id="ARBA00023157"/>
    </source>
</evidence>
<comment type="subunit">
    <text evidence="2">Heterodimer of a B chain and an A chain linked by two disulfide bonds.</text>
</comment>
<evidence type="ECO:0000256" key="6">
    <source>
        <dbReference type="SAM" id="SignalP"/>
    </source>
</evidence>
<dbReference type="Pfam" id="PF00049">
    <property type="entry name" value="Insulin"/>
    <property type="match status" value="1"/>
</dbReference>
<dbReference type="AlphaFoldDB" id="B1AAR6"/>
<dbReference type="CDD" id="cd04365">
    <property type="entry name" value="IlGF_relaxin_like"/>
    <property type="match status" value="1"/>
</dbReference>
<dbReference type="GO" id="GO:0005179">
    <property type="term" value="F:hormone activity"/>
    <property type="evidence" value="ECO:0007669"/>
    <property type="project" value="UniProtKB-KW"/>
</dbReference>
<evidence type="ECO:0000256" key="2">
    <source>
        <dbReference type="ARBA" id="ARBA00011207"/>
    </source>
</evidence>
<dbReference type="Gene3D" id="1.10.100.10">
    <property type="entry name" value="Insulin-like"/>
    <property type="match status" value="1"/>
</dbReference>
<name>B1AAR6_TETNG</name>
<dbReference type="GO" id="GO:0005576">
    <property type="term" value="C:extracellular region"/>
    <property type="evidence" value="ECO:0007669"/>
    <property type="project" value="UniProtKB-SubCell"/>
</dbReference>
<dbReference type="SUPFAM" id="SSF56994">
    <property type="entry name" value="Insulin-like"/>
    <property type="match status" value="1"/>
</dbReference>
<organism evidence="8">
    <name type="scientific">Tetraodon nigroviridis</name>
    <name type="common">Spotted green pufferfish</name>
    <name type="synonym">Chelonodon nigroviridis</name>
    <dbReference type="NCBI Taxonomy" id="99883"/>
    <lineage>
        <taxon>Eukaryota</taxon>
        <taxon>Metazoa</taxon>
        <taxon>Chordata</taxon>
        <taxon>Craniata</taxon>
        <taxon>Vertebrata</taxon>
        <taxon>Euteleostomi</taxon>
        <taxon>Actinopterygii</taxon>
        <taxon>Neopterygii</taxon>
        <taxon>Teleostei</taxon>
        <taxon>Neoteleostei</taxon>
        <taxon>Acanthomorphata</taxon>
        <taxon>Eupercaria</taxon>
        <taxon>Tetraodontiformes</taxon>
        <taxon>Tetradontoidea</taxon>
        <taxon>Tetraodontidae</taxon>
        <taxon>Tetraodon</taxon>
    </lineage>
</organism>
<dbReference type="InterPro" id="IPR016179">
    <property type="entry name" value="Insulin-like"/>
</dbReference>
<dbReference type="InterPro" id="IPR036438">
    <property type="entry name" value="Insulin-like_sf"/>
</dbReference>
<reference evidence="8" key="1">
    <citation type="journal article" date="2008" name="Genome Res.">
        <title>Origin of INSL3-mediated testicular descent in therian mammals.</title>
        <authorList>
            <person name="Park J.I."/>
            <person name="Semyonov J."/>
            <person name="Chang C.L."/>
            <person name="Yi W."/>
            <person name="Warren W."/>
            <person name="Hsu S.Y."/>
        </authorList>
    </citation>
    <scope>NUCLEOTIDE SEQUENCE</scope>
</reference>